<name>A0ABV7YV55_9BACT</name>
<dbReference type="EMBL" id="JBHRYQ010000001">
    <property type="protein sequence ID" value="MFC3810860.1"/>
    <property type="molecule type" value="Genomic_DNA"/>
</dbReference>
<keyword evidence="2" id="KW-1185">Reference proteome</keyword>
<gene>
    <name evidence="1" type="ORF">ACFOOI_09370</name>
</gene>
<protein>
    <recommendedName>
        <fullName evidence="3">Carboxypeptidase-like regulatory domain-containing protein</fullName>
    </recommendedName>
</protein>
<dbReference type="RefSeq" id="WP_379837337.1">
    <property type="nucleotide sequence ID" value="NZ_JBHRYQ010000001.1"/>
</dbReference>
<sequence length="284" mass="32219">MMRIQSSVKVHINKFTLIIILLLHYGNVFTQELIRVQGKILNTSSVGIPFASVSTKNKYGCIANEKGEFIINAGLDDSLYFSSVGYVHSSKSVSEITKNNNIIVLDSISYNLGELVVTNAPMETLNSRKKRIIRHGYRMTSNFWHGTVYLNKSLKNKQLLAVRFKAGFRGSPPLALRLGVFSLDERGFPKENLLKKEVIIPTTNKYEWKSVDLENQELLLNQDKLCVALELINPSTGNLILNEKYSPLIGTIESRDQYPVFITNKLNKWVKLGKSCPYFELTIR</sequence>
<evidence type="ECO:0008006" key="3">
    <source>
        <dbReference type="Google" id="ProtNLM"/>
    </source>
</evidence>
<dbReference type="Proteomes" id="UP001595616">
    <property type="component" value="Unassembled WGS sequence"/>
</dbReference>
<organism evidence="1 2">
    <name type="scientific">Lacihabitans lacunae</name>
    <dbReference type="NCBI Taxonomy" id="1028214"/>
    <lineage>
        <taxon>Bacteria</taxon>
        <taxon>Pseudomonadati</taxon>
        <taxon>Bacteroidota</taxon>
        <taxon>Cytophagia</taxon>
        <taxon>Cytophagales</taxon>
        <taxon>Leadbetterellaceae</taxon>
        <taxon>Lacihabitans</taxon>
    </lineage>
</organism>
<evidence type="ECO:0000313" key="2">
    <source>
        <dbReference type="Proteomes" id="UP001595616"/>
    </source>
</evidence>
<reference evidence="2" key="1">
    <citation type="journal article" date="2019" name="Int. J. Syst. Evol. Microbiol.">
        <title>The Global Catalogue of Microorganisms (GCM) 10K type strain sequencing project: providing services to taxonomists for standard genome sequencing and annotation.</title>
        <authorList>
            <consortium name="The Broad Institute Genomics Platform"/>
            <consortium name="The Broad Institute Genome Sequencing Center for Infectious Disease"/>
            <person name="Wu L."/>
            <person name="Ma J."/>
        </authorList>
    </citation>
    <scope>NUCLEOTIDE SEQUENCE [LARGE SCALE GENOMIC DNA]</scope>
    <source>
        <strain evidence="2">CECT 7956</strain>
    </source>
</reference>
<accession>A0ABV7YV55</accession>
<comment type="caution">
    <text evidence="1">The sequence shown here is derived from an EMBL/GenBank/DDBJ whole genome shotgun (WGS) entry which is preliminary data.</text>
</comment>
<evidence type="ECO:0000313" key="1">
    <source>
        <dbReference type="EMBL" id="MFC3810860.1"/>
    </source>
</evidence>
<proteinExistence type="predicted"/>